<dbReference type="HOGENOM" id="CLU_2407945_0_0_0"/>
<accession>S0EVA1</accession>
<proteinExistence type="predicted"/>
<gene>
    <name evidence="2" type="ORF">CCALI_01886</name>
</gene>
<dbReference type="AlphaFoldDB" id="S0EVA1"/>
<feature type="compositionally biased region" description="Polar residues" evidence="1">
    <location>
        <begin position="1"/>
        <end position="24"/>
    </location>
</feature>
<reference evidence="3" key="1">
    <citation type="submission" date="2013-03" db="EMBL/GenBank/DDBJ databases">
        <title>Genome sequence of Chthonomonas calidirosea, the first sequenced genome from the Armatimonadetes phylum (formally candidate division OP10).</title>
        <authorList>
            <person name="Lee K.C.Y."/>
            <person name="Morgan X.C."/>
            <person name="Dunfield P.F."/>
            <person name="Tamas I."/>
            <person name="Houghton K.M."/>
            <person name="Vyssotski M."/>
            <person name="Ryan J.L.J."/>
            <person name="Lagutin K."/>
            <person name="McDonald I.R."/>
            <person name="Stott M.B."/>
        </authorList>
    </citation>
    <scope>NUCLEOTIDE SEQUENCE [LARGE SCALE GENOMIC DNA]</scope>
    <source>
        <strain evidence="3">DSM 23976 / ICMP 18418 / T49</strain>
    </source>
</reference>
<evidence type="ECO:0000313" key="3">
    <source>
        <dbReference type="Proteomes" id="UP000014227"/>
    </source>
</evidence>
<dbReference type="KEGG" id="ccz:CCALI_01886"/>
<name>S0EVA1_CHTCT</name>
<evidence type="ECO:0000313" key="2">
    <source>
        <dbReference type="EMBL" id="CCW35695.1"/>
    </source>
</evidence>
<dbReference type="RefSeq" id="WP_016483220.1">
    <property type="nucleotide sequence ID" value="NC_021487.1"/>
</dbReference>
<organism evidence="2 3">
    <name type="scientific">Chthonomonas calidirosea (strain DSM 23976 / ICMP 18418 / T49)</name>
    <dbReference type="NCBI Taxonomy" id="1303518"/>
    <lineage>
        <taxon>Bacteria</taxon>
        <taxon>Bacillati</taxon>
        <taxon>Armatimonadota</taxon>
        <taxon>Chthonomonadia</taxon>
        <taxon>Chthonomonadales</taxon>
        <taxon>Chthonomonadaceae</taxon>
        <taxon>Chthonomonas</taxon>
    </lineage>
</organism>
<evidence type="ECO:0000256" key="1">
    <source>
        <dbReference type="SAM" id="MobiDB-lite"/>
    </source>
</evidence>
<dbReference type="Proteomes" id="UP000014227">
    <property type="component" value="Chromosome I"/>
</dbReference>
<feature type="region of interest" description="Disordered" evidence="1">
    <location>
        <begin position="1"/>
        <end position="47"/>
    </location>
</feature>
<evidence type="ECO:0008006" key="4">
    <source>
        <dbReference type="Google" id="ProtNLM"/>
    </source>
</evidence>
<dbReference type="OrthoDB" id="9814245at2"/>
<keyword evidence="3" id="KW-1185">Reference proteome</keyword>
<protein>
    <recommendedName>
        <fullName evidence="4">Stress-induced bacterial acidophilic repeat motif</fullName>
    </recommendedName>
</protein>
<dbReference type="InParanoid" id="S0EVA1"/>
<dbReference type="STRING" id="454171.CP488_02208"/>
<dbReference type="EMBL" id="HF951689">
    <property type="protein sequence ID" value="CCW35695.1"/>
    <property type="molecule type" value="Genomic_DNA"/>
</dbReference>
<sequence length="92" mass="9811">MITDTMSEIATPNTIGEVPSSTSKSRGRGWFGDPEGHAKAGQKGGQKIAENRAHMAEIGRRGGKRVAQDRAHMAAIGRLGGLKAAKRRRTES</sequence>
<dbReference type="eggNOG" id="COG3729">
    <property type="taxonomic scope" value="Bacteria"/>
</dbReference>